<dbReference type="Proteomes" id="UP001314181">
    <property type="component" value="Unassembled WGS sequence"/>
</dbReference>
<feature type="transmembrane region" description="Helical" evidence="5">
    <location>
        <begin position="275"/>
        <end position="293"/>
    </location>
</feature>
<dbReference type="PANTHER" id="PTHR43701">
    <property type="entry name" value="MEMBRANE TRANSPORTER PROTEIN MJ0441-RELATED"/>
    <property type="match status" value="1"/>
</dbReference>
<evidence type="ECO:0000256" key="1">
    <source>
        <dbReference type="ARBA" id="ARBA00004141"/>
    </source>
</evidence>
<reference evidence="6 7" key="1">
    <citation type="submission" date="2024-01" db="EMBL/GenBank/DDBJ databases">
        <authorList>
            <person name="Kunselman E."/>
        </authorList>
    </citation>
    <scope>NUCLEOTIDE SEQUENCE [LARGE SCALE GENOMIC DNA]</scope>
    <source>
        <strain evidence="6">2 abalone samples</strain>
    </source>
</reference>
<dbReference type="InterPro" id="IPR051598">
    <property type="entry name" value="TSUP/Inactive_protease-like"/>
</dbReference>
<feature type="transmembrane region" description="Helical" evidence="5">
    <location>
        <begin position="12"/>
        <end position="32"/>
    </location>
</feature>
<dbReference type="EMBL" id="CAWVOK010000018">
    <property type="protein sequence ID" value="CAK8162990.1"/>
    <property type="molecule type" value="Genomic_DNA"/>
</dbReference>
<keyword evidence="7" id="KW-1185">Reference proteome</keyword>
<evidence type="ECO:0000256" key="2">
    <source>
        <dbReference type="ARBA" id="ARBA00022692"/>
    </source>
</evidence>
<accession>A0ABM9N854</accession>
<feature type="transmembrane region" description="Helical" evidence="5">
    <location>
        <begin position="220"/>
        <end position="238"/>
    </location>
</feature>
<feature type="transmembrane region" description="Helical" evidence="5">
    <location>
        <begin position="77"/>
        <end position="96"/>
    </location>
</feature>
<feature type="transmembrane region" description="Helical" evidence="5">
    <location>
        <begin position="243"/>
        <end position="263"/>
    </location>
</feature>
<evidence type="ECO:0000256" key="4">
    <source>
        <dbReference type="ARBA" id="ARBA00023136"/>
    </source>
</evidence>
<comment type="caution">
    <text evidence="6">The sequence shown here is derived from an EMBL/GenBank/DDBJ whole genome shotgun (WGS) entry which is preliminary data.</text>
</comment>
<keyword evidence="2 5" id="KW-0812">Transmembrane</keyword>
<feature type="transmembrane region" description="Helical" evidence="5">
    <location>
        <begin position="175"/>
        <end position="200"/>
    </location>
</feature>
<organism evidence="6 7">
    <name type="scientific">Candidatus Xenohaliotis californiensis</name>
    <dbReference type="NCBI Taxonomy" id="84677"/>
    <lineage>
        <taxon>Bacteria</taxon>
        <taxon>Pseudomonadati</taxon>
        <taxon>Pseudomonadota</taxon>
        <taxon>Alphaproteobacteria</taxon>
        <taxon>Rickettsiales</taxon>
        <taxon>Anaplasmataceae</taxon>
        <taxon>Candidatus Xenohaliotis</taxon>
    </lineage>
</organism>
<dbReference type="Pfam" id="PF01925">
    <property type="entry name" value="TauE"/>
    <property type="match status" value="1"/>
</dbReference>
<keyword evidence="3 5" id="KW-1133">Transmembrane helix</keyword>
<dbReference type="RefSeq" id="WP_338363990.1">
    <property type="nucleotide sequence ID" value="NZ_CAWVOK010000018.1"/>
</dbReference>
<feature type="transmembrane region" description="Helical" evidence="5">
    <location>
        <begin position="38"/>
        <end position="56"/>
    </location>
</feature>
<evidence type="ECO:0000256" key="5">
    <source>
        <dbReference type="RuleBase" id="RU363041"/>
    </source>
</evidence>
<comment type="similarity">
    <text evidence="5">Belongs to the 4-toluene sulfonate uptake permease (TSUP) (TC 2.A.102) family.</text>
</comment>
<gene>
    <name evidence="6" type="ORF">CAXC1_260056</name>
</gene>
<proteinExistence type="inferred from homology"/>
<keyword evidence="4 5" id="KW-0472">Membrane</keyword>
<protein>
    <recommendedName>
        <fullName evidence="5">Probable membrane transporter protein</fullName>
    </recommendedName>
</protein>
<name>A0ABM9N854_9RICK</name>
<keyword evidence="5" id="KW-1003">Cell membrane</keyword>
<sequence length="304" mass="33178">MLQIYLPIIKASISLSKIIFVGLLSGVFSGAFGVGSGFFVIPTLIFMGIPAKYAVSSSNGQSITPSFSSMMTYHKKNSVDFQLGSLMLIGTITGMLTGTKVFTFLTKIGWTDIVISICYILVLGSIGTSMCIESIKSIANKKNTKNTAKKNKIFEFIEKLPFKVYLIKGKIEISAMALVIIGFISGFLLSLAGISLAFLMLPTLTYVLRIPTTLVIGTTYYNTMIVCSLLTITQAIYLNNVDILLLLPLMLSSLFGSKIGYKINAKIPPEVLRSLLSLIMLGFVLKLILKLTVKPTNLYSMIEL</sequence>
<evidence type="ECO:0000313" key="6">
    <source>
        <dbReference type="EMBL" id="CAK8162990.1"/>
    </source>
</evidence>
<evidence type="ECO:0000256" key="3">
    <source>
        <dbReference type="ARBA" id="ARBA00022989"/>
    </source>
</evidence>
<dbReference type="InterPro" id="IPR002781">
    <property type="entry name" value="TM_pro_TauE-like"/>
</dbReference>
<dbReference type="PANTHER" id="PTHR43701:SF12">
    <property type="entry name" value="MEMBRANE TRANSPORTER PROTEIN YTNM-RELATED"/>
    <property type="match status" value="1"/>
</dbReference>
<evidence type="ECO:0000313" key="7">
    <source>
        <dbReference type="Proteomes" id="UP001314181"/>
    </source>
</evidence>
<feature type="transmembrane region" description="Helical" evidence="5">
    <location>
        <begin position="108"/>
        <end position="132"/>
    </location>
</feature>
<comment type="subcellular location">
    <subcellularLocation>
        <location evidence="5">Cell membrane</location>
        <topology evidence="5">Multi-pass membrane protein</topology>
    </subcellularLocation>
    <subcellularLocation>
        <location evidence="1">Membrane</location>
        <topology evidence="1">Multi-pass membrane protein</topology>
    </subcellularLocation>
</comment>